<protein>
    <submittedName>
        <fullName evidence="2">Condensation domain protein</fullName>
    </submittedName>
</protein>
<evidence type="ECO:0000313" key="3">
    <source>
        <dbReference type="Proteomes" id="UP000020825"/>
    </source>
</evidence>
<dbReference type="InterPro" id="IPR042099">
    <property type="entry name" value="ANL_N_sf"/>
</dbReference>
<dbReference type="Gene3D" id="3.40.50.12780">
    <property type="entry name" value="N-terminal domain of ligase-like"/>
    <property type="match status" value="1"/>
</dbReference>
<dbReference type="GO" id="GO:0031177">
    <property type="term" value="F:phosphopantetheine binding"/>
    <property type="evidence" value="ECO:0007669"/>
    <property type="project" value="TreeGrafter"/>
</dbReference>
<sequence length="380" mass="41602">MIAGQLAYWRQELADLPEVVSLPADRARPPVPSYRGDAVDMHLDPRLWAGIKALAAAHNATASMVLQAAMVVVLHRAGVGEDVTMGTPIAGRMDAALDELVGFFVNTWVLRVGVRPAHRFSDVLEQVRQKALDAYTNQDVPFERLVEQLNPVRSTAHHPLFQVALAFQNNVRPEVALDGLSVEPLAVDSRTAKFDLDVDLREVPSDDPAAPMAAGVVTYATDLYERATIERFVTWFTRVIEAVVADASVVVGDLALLDRDERDLVLSRWSGAGVGAPAGVAPELLDAAVAADPDAVAIVDRARSLSYRELDTWSTRLARVLIEAGVGPNARWAWRWAGPRNSWWRGGRCRKPAACMCRWIPLTRSSGSRRCWTPSARCAC</sequence>
<accession>X8CT03</accession>
<reference evidence="2 3" key="1">
    <citation type="submission" date="2013-12" db="EMBL/GenBank/DDBJ databases">
        <authorList>
            <person name="Zelazny A."/>
            <person name="Olivier K."/>
            <person name="Holland S."/>
            <person name="Lenaerts A."/>
            <person name="Ordway D."/>
            <person name="DeGroote M.A."/>
            <person name="Parker T."/>
            <person name="Sizemore C."/>
            <person name="Tallon L.J."/>
            <person name="Sadzewicz L.K."/>
            <person name="Sengamalay N."/>
            <person name="Fraser C.M."/>
            <person name="Hine E."/>
            <person name="Shefchek K.A."/>
            <person name="Das S.P."/>
            <person name="Tettelin H."/>
        </authorList>
    </citation>
    <scope>NUCLEOTIDE SEQUENCE [LARGE SCALE GENOMIC DNA]</scope>
    <source>
        <strain evidence="2 3">1956</strain>
    </source>
</reference>
<dbReference type="PANTHER" id="PTHR45527:SF1">
    <property type="entry name" value="FATTY ACID SYNTHASE"/>
    <property type="match status" value="1"/>
</dbReference>
<dbReference type="Pfam" id="PF00668">
    <property type="entry name" value="Condensation"/>
    <property type="match status" value="1"/>
</dbReference>
<evidence type="ECO:0000313" key="2">
    <source>
        <dbReference type="EMBL" id="EUA59179.1"/>
    </source>
</evidence>
<dbReference type="GO" id="GO:0043041">
    <property type="term" value="P:amino acid activation for nonribosomal peptide biosynthetic process"/>
    <property type="evidence" value="ECO:0007669"/>
    <property type="project" value="TreeGrafter"/>
</dbReference>
<evidence type="ECO:0000259" key="1">
    <source>
        <dbReference type="Pfam" id="PF00668"/>
    </source>
</evidence>
<dbReference type="Gene3D" id="3.30.559.30">
    <property type="entry name" value="Nonribosomal peptide synthetase, condensation domain"/>
    <property type="match status" value="1"/>
</dbReference>
<dbReference type="InterPro" id="IPR023213">
    <property type="entry name" value="CAT-like_dom_sf"/>
</dbReference>
<gene>
    <name evidence="2" type="ORF">I550_2327</name>
</gene>
<dbReference type="AlphaFoldDB" id="X8CT03"/>
<proteinExistence type="predicted"/>
<dbReference type="GO" id="GO:0005829">
    <property type="term" value="C:cytosol"/>
    <property type="evidence" value="ECO:0007669"/>
    <property type="project" value="TreeGrafter"/>
</dbReference>
<dbReference type="GO" id="GO:0008610">
    <property type="term" value="P:lipid biosynthetic process"/>
    <property type="evidence" value="ECO:0007669"/>
    <property type="project" value="UniProtKB-ARBA"/>
</dbReference>
<dbReference type="PATRIC" id="fig|1299331.3.peg.2260"/>
<dbReference type="SUPFAM" id="SSF56801">
    <property type="entry name" value="Acetyl-CoA synthetase-like"/>
    <property type="match status" value="1"/>
</dbReference>
<name>X8CT03_MYCIT</name>
<dbReference type="InterPro" id="IPR001242">
    <property type="entry name" value="Condensation_dom"/>
</dbReference>
<dbReference type="GO" id="GO:0009239">
    <property type="term" value="P:enterobactin biosynthetic process"/>
    <property type="evidence" value="ECO:0007669"/>
    <property type="project" value="TreeGrafter"/>
</dbReference>
<dbReference type="PANTHER" id="PTHR45527">
    <property type="entry name" value="NONRIBOSOMAL PEPTIDE SYNTHETASE"/>
    <property type="match status" value="1"/>
</dbReference>
<dbReference type="GO" id="GO:0047527">
    <property type="term" value="F:2,3-dihydroxybenzoate-serine ligase activity"/>
    <property type="evidence" value="ECO:0007669"/>
    <property type="project" value="TreeGrafter"/>
</dbReference>
<dbReference type="EMBL" id="JAOG01000001">
    <property type="protein sequence ID" value="EUA59179.1"/>
    <property type="molecule type" value="Genomic_DNA"/>
</dbReference>
<comment type="caution">
    <text evidence="2">The sequence shown here is derived from an EMBL/GenBank/DDBJ whole genome shotgun (WGS) entry which is preliminary data.</text>
</comment>
<dbReference type="Gene3D" id="3.30.559.10">
    <property type="entry name" value="Chloramphenicol acetyltransferase-like domain"/>
    <property type="match status" value="1"/>
</dbReference>
<organism evidence="2 3">
    <name type="scientific">Mycobacterium intracellulare 1956</name>
    <dbReference type="NCBI Taxonomy" id="1299331"/>
    <lineage>
        <taxon>Bacteria</taxon>
        <taxon>Bacillati</taxon>
        <taxon>Actinomycetota</taxon>
        <taxon>Actinomycetes</taxon>
        <taxon>Mycobacteriales</taxon>
        <taxon>Mycobacteriaceae</taxon>
        <taxon>Mycobacterium</taxon>
        <taxon>Mycobacterium avium complex (MAC)</taxon>
    </lineage>
</organism>
<dbReference type="Proteomes" id="UP000020825">
    <property type="component" value="Unassembled WGS sequence"/>
</dbReference>
<feature type="domain" description="Condensation" evidence="1">
    <location>
        <begin position="5"/>
        <end position="263"/>
    </location>
</feature>
<dbReference type="GO" id="GO:0009366">
    <property type="term" value="C:enterobactin synthetase complex"/>
    <property type="evidence" value="ECO:0007669"/>
    <property type="project" value="TreeGrafter"/>
</dbReference>
<dbReference type="SUPFAM" id="SSF52777">
    <property type="entry name" value="CoA-dependent acyltransferases"/>
    <property type="match status" value="1"/>
</dbReference>